<dbReference type="PANTHER" id="PTHR32385">
    <property type="entry name" value="MANNOSYL PHOSPHORYLINOSITOL CERAMIDE SYNTHASE"/>
    <property type="match status" value="1"/>
</dbReference>
<evidence type="ECO:0000313" key="3">
    <source>
        <dbReference type="Proteomes" id="UP000678281"/>
    </source>
</evidence>
<dbReference type="EMBL" id="JAGXTP010000001">
    <property type="protein sequence ID" value="MBS3847534.1"/>
    <property type="molecule type" value="Genomic_DNA"/>
</dbReference>
<dbReference type="PANTHER" id="PTHR32385:SF22">
    <property type="entry name" value="MANNOSYL PHOSPHORYLINOSITOL CERAMIDE SYNTHASE SUR1"/>
    <property type="match status" value="1"/>
</dbReference>
<dbReference type="Gene3D" id="3.90.550.20">
    <property type="match status" value="1"/>
</dbReference>
<evidence type="ECO:0008006" key="4">
    <source>
        <dbReference type="Google" id="ProtNLM"/>
    </source>
</evidence>
<dbReference type="InterPro" id="IPR051706">
    <property type="entry name" value="Glycosyltransferase_domain"/>
</dbReference>
<dbReference type="Gene3D" id="3.90.550.10">
    <property type="entry name" value="Spore Coat Polysaccharide Biosynthesis Protein SpsA, Chain A"/>
    <property type="match status" value="1"/>
</dbReference>
<accession>A0A942E9Z4</accession>
<dbReference type="GO" id="GO:0051999">
    <property type="term" value="P:mannosyl-inositol phosphorylceramide biosynthetic process"/>
    <property type="evidence" value="ECO:0007669"/>
    <property type="project" value="TreeGrafter"/>
</dbReference>
<keyword evidence="1" id="KW-0808">Transferase</keyword>
<dbReference type="Proteomes" id="UP000678281">
    <property type="component" value="Unassembled WGS sequence"/>
</dbReference>
<organism evidence="2 3">
    <name type="scientific">Devosia litorisediminis</name>
    <dbReference type="NCBI Taxonomy" id="2829817"/>
    <lineage>
        <taxon>Bacteria</taxon>
        <taxon>Pseudomonadati</taxon>
        <taxon>Pseudomonadota</taxon>
        <taxon>Alphaproteobacteria</taxon>
        <taxon>Hyphomicrobiales</taxon>
        <taxon>Devosiaceae</taxon>
        <taxon>Devosia</taxon>
    </lineage>
</organism>
<dbReference type="GO" id="GO:0000030">
    <property type="term" value="F:mannosyltransferase activity"/>
    <property type="evidence" value="ECO:0007669"/>
    <property type="project" value="TreeGrafter"/>
</dbReference>
<sequence>MIPRLLHFTWKTSELPREMADYYAKWQALHPGWDIRLWTDDSMRAFVAESYPALLATYDSYPKMIQRADAFRYLVLGKLGGIYADLDVEPFEAVTLLLEHEAFVGIEPLEHVFPDRIHQGVPLLFTNAFMGSVPDHPLWRTIIAELPKLVGLETFYATGPSMVTAMLLRLERSQRPVFLLPEVWSPLLSNGKRTRTDALVREMVGELGTVIGAEAGRLVSHKWMTTWVPWHMRANRLVEVLQVPTTIKWWLRKQQHRALAATVIPDPIEPYFEQSLVPIAERPHIHIAVRLGELPPAPELERAIAALEYPRDKLSVRYFTEAQAGGLNAMLAARPDEAEFVLLVDGGVRDVPTDALLRMLAARQPVVAASCVDGQGQNADPQLFRYRHGGSFKVLYKDGGAEGALRRDPEHRAYLNEQKVFTMLPLDGVGESFVLLRRDALEAGVGFAETPYKLHLGAEALGIRARDLGFEVAGLPQLEVVRQR</sequence>
<dbReference type="AlphaFoldDB" id="A0A942E9Z4"/>
<dbReference type="Pfam" id="PF04488">
    <property type="entry name" value="Gly_transf_sug"/>
    <property type="match status" value="1"/>
</dbReference>
<gene>
    <name evidence="2" type="ORF">KD146_02370</name>
</gene>
<name>A0A942E9Z4_9HYPH</name>
<reference evidence="2" key="1">
    <citation type="submission" date="2021-04" db="EMBL/GenBank/DDBJ databases">
        <title>Devosia litorisediminis sp. nov., isolated from a sand dune.</title>
        <authorList>
            <person name="Park S."/>
            <person name="Yoon J.-H."/>
        </authorList>
    </citation>
    <scope>NUCLEOTIDE SEQUENCE</scope>
    <source>
        <strain evidence="2">BSSL-BM10</strain>
    </source>
</reference>
<dbReference type="RefSeq" id="WP_212657147.1">
    <property type="nucleotide sequence ID" value="NZ_JAGXTP010000001.1"/>
</dbReference>
<dbReference type="SUPFAM" id="SSF53448">
    <property type="entry name" value="Nucleotide-diphospho-sugar transferases"/>
    <property type="match status" value="1"/>
</dbReference>
<proteinExistence type="predicted"/>
<evidence type="ECO:0000313" key="2">
    <source>
        <dbReference type="EMBL" id="MBS3847534.1"/>
    </source>
</evidence>
<keyword evidence="3" id="KW-1185">Reference proteome</keyword>
<dbReference type="InterPro" id="IPR007577">
    <property type="entry name" value="GlycoTrfase_DXD_sugar-bd_CS"/>
</dbReference>
<dbReference type="GO" id="GO:0016020">
    <property type="term" value="C:membrane"/>
    <property type="evidence" value="ECO:0007669"/>
    <property type="project" value="GOC"/>
</dbReference>
<protein>
    <recommendedName>
        <fullName evidence="4">Glycosyl transferase</fullName>
    </recommendedName>
</protein>
<evidence type="ECO:0000256" key="1">
    <source>
        <dbReference type="ARBA" id="ARBA00022679"/>
    </source>
</evidence>
<comment type="caution">
    <text evidence="2">The sequence shown here is derived from an EMBL/GenBank/DDBJ whole genome shotgun (WGS) entry which is preliminary data.</text>
</comment>
<dbReference type="InterPro" id="IPR029044">
    <property type="entry name" value="Nucleotide-diphossugar_trans"/>
</dbReference>